<protein>
    <submittedName>
        <fullName evidence="2">Uncharacterized protein</fullName>
    </submittedName>
</protein>
<reference evidence="2" key="1">
    <citation type="journal article" date="2019" name="Sci. Rep.">
        <title>Draft genome of Tanacetum cinerariifolium, the natural source of mosquito coil.</title>
        <authorList>
            <person name="Yamashiro T."/>
            <person name="Shiraishi A."/>
            <person name="Satake H."/>
            <person name="Nakayama K."/>
        </authorList>
    </citation>
    <scope>NUCLEOTIDE SEQUENCE</scope>
</reference>
<evidence type="ECO:0000256" key="1">
    <source>
        <dbReference type="SAM" id="MobiDB-lite"/>
    </source>
</evidence>
<sequence length="60" mass="6082">MLSSMLSPSDSICSGGGSTDGGSDGESGLDLLRDEDGNSDESSRCQVDYGAALHRVMAAL</sequence>
<feature type="compositionally biased region" description="Gly residues" evidence="1">
    <location>
        <begin position="14"/>
        <end position="25"/>
    </location>
</feature>
<feature type="region of interest" description="Disordered" evidence="1">
    <location>
        <begin position="1"/>
        <end position="44"/>
    </location>
</feature>
<accession>A0A699ISI8</accession>
<name>A0A699ISI8_TANCI</name>
<dbReference type="AlphaFoldDB" id="A0A699ISI8"/>
<gene>
    <name evidence="2" type="ORF">Tci_556158</name>
</gene>
<dbReference type="EMBL" id="BKCJ010330969">
    <property type="protein sequence ID" value="GEZ84185.1"/>
    <property type="molecule type" value="Genomic_DNA"/>
</dbReference>
<feature type="non-terminal residue" evidence="2">
    <location>
        <position position="1"/>
    </location>
</feature>
<evidence type="ECO:0000313" key="2">
    <source>
        <dbReference type="EMBL" id="GEZ84185.1"/>
    </source>
</evidence>
<organism evidence="2">
    <name type="scientific">Tanacetum cinerariifolium</name>
    <name type="common">Dalmatian daisy</name>
    <name type="synonym">Chrysanthemum cinerariifolium</name>
    <dbReference type="NCBI Taxonomy" id="118510"/>
    <lineage>
        <taxon>Eukaryota</taxon>
        <taxon>Viridiplantae</taxon>
        <taxon>Streptophyta</taxon>
        <taxon>Embryophyta</taxon>
        <taxon>Tracheophyta</taxon>
        <taxon>Spermatophyta</taxon>
        <taxon>Magnoliopsida</taxon>
        <taxon>eudicotyledons</taxon>
        <taxon>Gunneridae</taxon>
        <taxon>Pentapetalae</taxon>
        <taxon>asterids</taxon>
        <taxon>campanulids</taxon>
        <taxon>Asterales</taxon>
        <taxon>Asteraceae</taxon>
        <taxon>Asteroideae</taxon>
        <taxon>Anthemideae</taxon>
        <taxon>Anthemidinae</taxon>
        <taxon>Tanacetum</taxon>
    </lineage>
</organism>
<proteinExistence type="predicted"/>
<comment type="caution">
    <text evidence="2">The sequence shown here is derived from an EMBL/GenBank/DDBJ whole genome shotgun (WGS) entry which is preliminary data.</text>
</comment>